<dbReference type="RefSeq" id="WP_128230840.1">
    <property type="nucleotide sequence ID" value="NZ_SAUY01000001.1"/>
</dbReference>
<evidence type="ECO:0000256" key="1">
    <source>
        <dbReference type="ARBA" id="ARBA00022630"/>
    </source>
</evidence>
<feature type="binding site" evidence="6">
    <location>
        <position position="155"/>
    </location>
    <ligand>
        <name>FMN</name>
        <dbReference type="ChEBI" id="CHEBI:58210"/>
    </ligand>
</feature>
<evidence type="ECO:0000313" key="8">
    <source>
        <dbReference type="EMBL" id="RWR34912.1"/>
    </source>
</evidence>
<gene>
    <name evidence="8" type="ORF">D2T29_00070</name>
</gene>
<evidence type="ECO:0000256" key="6">
    <source>
        <dbReference type="PIRSR" id="PIRSR000337-1"/>
    </source>
</evidence>
<dbReference type="Pfam" id="PF00296">
    <property type="entry name" value="Bac_luciferase"/>
    <property type="match status" value="1"/>
</dbReference>
<feature type="binding site" evidence="6">
    <location>
        <position position="101"/>
    </location>
    <ligand>
        <name>FMN</name>
        <dbReference type="ChEBI" id="CHEBI:58210"/>
    </ligand>
</feature>
<dbReference type="CDD" id="cd01095">
    <property type="entry name" value="Nitrilotriacetate_monoxgenase"/>
    <property type="match status" value="1"/>
</dbReference>
<dbReference type="AlphaFoldDB" id="A0A443KPT3"/>
<dbReference type="PANTHER" id="PTHR30011:SF16">
    <property type="entry name" value="C2H2 FINGER DOMAIN TRANSCRIPTION FACTOR (EUROFUNG)-RELATED"/>
    <property type="match status" value="1"/>
</dbReference>
<proteinExistence type="inferred from homology"/>
<dbReference type="GO" id="GO:0016705">
    <property type="term" value="F:oxidoreductase activity, acting on paired donors, with incorporation or reduction of molecular oxygen"/>
    <property type="evidence" value="ECO:0007669"/>
    <property type="project" value="InterPro"/>
</dbReference>
<accession>A0A443KPT3</accession>
<dbReference type="InterPro" id="IPR011251">
    <property type="entry name" value="Luciferase-like_dom"/>
</dbReference>
<feature type="binding site" evidence="6">
    <location>
        <position position="57"/>
    </location>
    <ligand>
        <name>FMN</name>
        <dbReference type="ChEBI" id="CHEBI:58210"/>
    </ligand>
</feature>
<keyword evidence="3" id="KW-0560">Oxidoreductase</keyword>
<sequence>MQKRQMKLGLSMRYNGYHLAAWRHPDYVPGCNIDFRAYRDIARRAEAEKLDMIFFADGLAIRGADRPEGTMSHDMKNAELEPLTLLSAIAATTDHIGLVATASTTYNEPFHVARKYASLDHISGGRAGWNVVTSWSDQEARNFNRTENPAKPMRYARAAEFVEVVKGLWNSWDADAFVMNKETGLFYDPEKLHILDHEGEFFHVRGPLNSARTPQGRPLIVQAGASDQGRDIAARHADVVYTVSYTIEDAQRFYADLKARAAEYGRGDNAPLVMPGITIYTGATRAEAQARFDQFQSLIHPLAGLGLLYTYCGDLSGYDLDAPLPDGFDEGTLSIGRDFIRTARADHLTIRQMYERIAAGNAGRYMIGSAAEIVDSMQEWLENGAADGFNICPPLLGQGMDDLSRFILPELRRRGLFRTEYEADTLRGNLGLSPV</sequence>
<keyword evidence="2 6" id="KW-0288">FMN</keyword>
<evidence type="ECO:0000256" key="4">
    <source>
        <dbReference type="ARBA" id="ARBA00023033"/>
    </source>
</evidence>
<evidence type="ECO:0000256" key="5">
    <source>
        <dbReference type="ARBA" id="ARBA00033748"/>
    </source>
</evidence>
<name>A0A443KPT3_9RHOB</name>
<dbReference type="GO" id="GO:0004497">
    <property type="term" value="F:monooxygenase activity"/>
    <property type="evidence" value="ECO:0007669"/>
    <property type="project" value="UniProtKB-KW"/>
</dbReference>
<evidence type="ECO:0000256" key="2">
    <source>
        <dbReference type="ARBA" id="ARBA00022643"/>
    </source>
</evidence>
<dbReference type="InterPro" id="IPR016215">
    <property type="entry name" value="NTA_MOA"/>
</dbReference>
<feature type="binding site" evidence="6">
    <location>
        <position position="226"/>
    </location>
    <ligand>
        <name>FMN</name>
        <dbReference type="ChEBI" id="CHEBI:58210"/>
    </ligand>
</feature>
<reference evidence="8 9" key="2">
    <citation type="submission" date="2019-01" db="EMBL/GenBank/DDBJ databases">
        <authorList>
            <person name="Li Y."/>
        </authorList>
    </citation>
    <scope>NUCLEOTIDE SEQUENCE [LARGE SCALE GENOMIC DNA]</scope>
    <source>
        <strain evidence="8 9">07D10-4-3</strain>
    </source>
</reference>
<dbReference type="Gene3D" id="3.20.20.30">
    <property type="entry name" value="Luciferase-like domain"/>
    <property type="match status" value="1"/>
</dbReference>
<keyword evidence="4" id="KW-0503">Monooxygenase</keyword>
<dbReference type="NCBIfam" id="TIGR03860">
    <property type="entry name" value="FMN_nitrolo"/>
    <property type="match status" value="1"/>
</dbReference>
<dbReference type="EMBL" id="SAUY01000001">
    <property type="protein sequence ID" value="RWR34912.1"/>
    <property type="molecule type" value="Genomic_DNA"/>
</dbReference>
<feature type="domain" description="Luciferase-like" evidence="7">
    <location>
        <begin position="33"/>
        <end position="384"/>
    </location>
</feature>
<dbReference type="PIRSF" id="PIRSF000337">
    <property type="entry name" value="NTA_MOA"/>
    <property type="match status" value="1"/>
</dbReference>
<dbReference type="PANTHER" id="PTHR30011">
    <property type="entry name" value="ALKANESULFONATE MONOOXYGENASE-RELATED"/>
    <property type="match status" value="1"/>
</dbReference>
<dbReference type="InterPro" id="IPR051260">
    <property type="entry name" value="Diverse_substr_monoxygenases"/>
</dbReference>
<evidence type="ECO:0000256" key="3">
    <source>
        <dbReference type="ARBA" id="ARBA00023002"/>
    </source>
</evidence>
<comment type="similarity">
    <text evidence="5">Belongs to the NtaA/SnaA/DszA monooxygenase family.</text>
</comment>
<evidence type="ECO:0000313" key="9">
    <source>
        <dbReference type="Proteomes" id="UP000284451"/>
    </source>
</evidence>
<dbReference type="SUPFAM" id="SSF51679">
    <property type="entry name" value="Bacterial luciferase-like"/>
    <property type="match status" value="1"/>
</dbReference>
<dbReference type="Proteomes" id="UP000284451">
    <property type="component" value="Unassembled WGS sequence"/>
</dbReference>
<evidence type="ECO:0000259" key="7">
    <source>
        <dbReference type="Pfam" id="PF00296"/>
    </source>
</evidence>
<organism evidence="8 9">
    <name type="scientific">Paenirhodobacter populi</name>
    <dbReference type="NCBI Taxonomy" id="2306993"/>
    <lineage>
        <taxon>Bacteria</taxon>
        <taxon>Pseudomonadati</taxon>
        <taxon>Pseudomonadota</taxon>
        <taxon>Alphaproteobacteria</taxon>
        <taxon>Rhodobacterales</taxon>
        <taxon>Rhodobacter group</taxon>
        <taxon>Paenirhodobacter</taxon>
    </lineage>
</organism>
<dbReference type="InterPro" id="IPR036661">
    <property type="entry name" value="Luciferase-like_sf"/>
</dbReference>
<protein>
    <submittedName>
        <fullName evidence="8">LLM class flavin-dependent oxidoreductase</fullName>
    </submittedName>
</protein>
<reference evidence="8 9" key="1">
    <citation type="submission" date="2019-01" db="EMBL/GenBank/DDBJ databases">
        <title>Sinorhodobacter populi sp. nov. isolated from the symptomatic bark tissue of Populus euramericana canker.</title>
        <authorList>
            <person name="Xu G."/>
        </authorList>
    </citation>
    <scope>NUCLEOTIDE SEQUENCE [LARGE SCALE GENOMIC DNA]</scope>
    <source>
        <strain evidence="8 9">07D10-4-3</strain>
    </source>
</reference>
<keyword evidence="1 6" id="KW-0285">Flavoprotein</keyword>
<comment type="caution">
    <text evidence="8">The sequence shown here is derived from an EMBL/GenBank/DDBJ whole genome shotgun (WGS) entry which is preliminary data.</text>
</comment>